<evidence type="ECO:0000313" key="3">
    <source>
        <dbReference type="EMBL" id="CAK9140482.1"/>
    </source>
</evidence>
<keyword evidence="2" id="KW-0472">Membrane</keyword>
<feature type="transmembrane region" description="Helical" evidence="2">
    <location>
        <begin position="6"/>
        <end position="25"/>
    </location>
</feature>
<name>A0ABC8R6W2_9AQUA</name>
<gene>
    <name evidence="3" type="ORF">ILEXP_LOCUS7933</name>
</gene>
<protein>
    <submittedName>
        <fullName evidence="3">Uncharacterized protein</fullName>
    </submittedName>
</protein>
<organism evidence="3 4">
    <name type="scientific">Ilex paraguariensis</name>
    <name type="common">yerba mate</name>
    <dbReference type="NCBI Taxonomy" id="185542"/>
    <lineage>
        <taxon>Eukaryota</taxon>
        <taxon>Viridiplantae</taxon>
        <taxon>Streptophyta</taxon>
        <taxon>Embryophyta</taxon>
        <taxon>Tracheophyta</taxon>
        <taxon>Spermatophyta</taxon>
        <taxon>Magnoliopsida</taxon>
        <taxon>eudicotyledons</taxon>
        <taxon>Gunneridae</taxon>
        <taxon>Pentapetalae</taxon>
        <taxon>asterids</taxon>
        <taxon>campanulids</taxon>
        <taxon>Aquifoliales</taxon>
        <taxon>Aquifoliaceae</taxon>
        <taxon>Ilex</taxon>
    </lineage>
</organism>
<keyword evidence="2" id="KW-0812">Transmembrane</keyword>
<dbReference type="EMBL" id="CAUOFW020001048">
    <property type="protein sequence ID" value="CAK9140482.1"/>
    <property type="molecule type" value="Genomic_DNA"/>
</dbReference>
<comment type="caution">
    <text evidence="3">The sequence shown here is derived from an EMBL/GenBank/DDBJ whole genome shotgun (WGS) entry which is preliminary data.</text>
</comment>
<keyword evidence="2" id="KW-1133">Transmembrane helix</keyword>
<dbReference type="Proteomes" id="UP001642360">
    <property type="component" value="Unassembled WGS sequence"/>
</dbReference>
<feature type="non-terminal residue" evidence="3">
    <location>
        <position position="1"/>
    </location>
</feature>
<keyword evidence="4" id="KW-1185">Reference proteome</keyword>
<feature type="region of interest" description="Disordered" evidence="1">
    <location>
        <begin position="29"/>
        <end position="75"/>
    </location>
</feature>
<reference evidence="3 4" key="1">
    <citation type="submission" date="2024-02" db="EMBL/GenBank/DDBJ databases">
        <authorList>
            <person name="Vignale AGUSTIN F."/>
            <person name="Sosa J E."/>
            <person name="Modenutti C."/>
        </authorList>
    </citation>
    <scope>NUCLEOTIDE SEQUENCE [LARGE SCALE GENOMIC DNA]</scope>
</reference>
<accession>A0ABC8R6W2</accession>
<dbReference type="AlphaFoldDB" id="A0ABC8R6W2"/>
<feature type="compositionally biased region" description="Polar residues" evidence="1">
    <location>
        <begin position="57"/>
        <end position="75"/>
    </location>
</feature>
<sequence>DAIDNVWRLFLVALGLGALLMLMAWTKSTGPSASPPPLAPHPRRGPVRVLAPKIRQSGGQRQDTTPASNVSRKRA</sequence>
<evidence type="ECO:0000256" key="1">
    <source>
        <dbReference type="SAM" id="MobiDB-lite"/>
    </source>
</evidence>
<evidence type="ECO:0000256" key="2">
    <source>
        <dbReference type="SAM" id="Phobius"/>
    </source>
</evidence>
<proteinExistence type="predicted"/>
<evidence type="ECO:0000313" key="4">
    <source>
        <dbReference type="Proteomes" id="UP001642360"/>
    </source>
</evidence>